<protein>
    <submittedName>
        <fullName evidence="6">ATP-binding cassette domain-containing protein</fullName>
    </submittedName>
</protein>
<name>A0ABW2USW0_9BACI</name>
<dbReference type="GO" id="GO:0005524">
    <property type="term" value="F:ATP binding"/>
    <property type="evidence" value="ECO:0007669"/>
    <property type="project" value="UniProtKB-KW"/>
</dbReference>
<keyword evidence="2" id="KW-0547">Nucleotide-binding</keyword>
<dbReference type="RefSeq" id="WP_382357670.1">
    <property type="nucleotide sequence ID" value="NZ_JBHTGR010000005.1"/>
</dbReference>
<dbReference type="Gene3D" id="3.40.50.300">
    <property type="entry name" value="P-loop containing nucleotide triphosphate hydrolases"/>
    <property type="match status" value="1"/>
</dbReference>
<evidence type="ECO:0000256" key="3">
    <source>
        <dbReference type="ARBA" id="ARBA00022840"/>
    </source>
</evidence>
<dbReference type="InterPro" id="IPR003593">
    <property type="entry name" value="AAA+_ATPase"/>
</dbReference>
<dbReference type="PROSITE" id="PS00211">
    <property type="entry name" value="ABC_TRANSPORTER_1"/>
    <property type="match status" value="1"/>
</dbReference>
<dbReference type="InterPro" id="IPR003439">
    <property type="entry name" value="ABC_transporter-like_ATP-bd"/>
</dbReference>
<dbReference type="SUPFAM" id="SSF52540">
    <property type="entry name" value="P-loop containing nucleoside triphosphate hydrolases"/>
    <property type="match status" value="1"/>
</dbReference>
<dbReference type="InterPro" id="IPR017871">
    <property type="entry name" value="ABC_transporter-like_CS"/>
</dbReference>
<keyword evidence="4" id="KW-1278">Translocase</keyword>
<evidence type="ECO:0000259" key="5">
    <source>
        <dbReference type="PROSITE" id="PS50893"/>
    </source>
</evidence>
<dbReference type="PROSITE" id="PS50893">
    <property type="entry name" value="ABC_TRANSPORTER_2"/>
    <property type="match status" value="1"/>
</dbReference>
<evidence type="ECO:0000313" key="7">
    <source>
        <dbReference type="Proteomes" id="UP001596620"/>
    </source>
</evidence>
<reference evidence="7" key="1">
    <citation type="journal article" date="2019" name="Int. J. Syst. Evol. Microbiol.">
        <title>The Global Catalogue of Microorganisms (GCM) 10K type strain sequencing project: providing services to taxonomists for standard genome sequencing and annotation.</title>
        <authorList>
            <consortium name="The Broad Institute Genomics Platform"/>
            <consortium name="The Broad Institute Genome Sequencing Center for Infectious Disease"/>
            <person name="Wu L."/>
            <person name="Ma J."/>
        </authorList>
    </citation>
    <scope>NUCLEOTIDE SEQUENCE [LARGE SCALE GENOMIC DNA]</scope>
    <source>
        <strain evidence="7">JCM 30234</strain>
    </source>
</reference>
<organism evidence="6 7">
    <name type="scientific">Lentibacillus kimchii</name>
    <dbReference type="NCBI Taxonomy" id="1542911"/>
    <lineage>
        <taxon>Bacteria</taxon>
        <taxon>Bacillati</taxon>
        <taxon>Bacillota</taxon>
        <taxon>Bacilli</taxon>
        <taxon>Bacillales</taxon>
        <taxon>Bacillaceae</taxon>
        <taxon>Lentibacillus</taxon>
    </lineage>
</organism>
<dbReference type="EMBL" id="JBHTGR010000005">
    <property type="protein sequence ID" value="MFC7746186.1"/>
    <property type="molecule type" value="Genomic_DNA"/>
</dbReference>
<dbReference type="Proteomes" id="UP001596620">
    <property type="component" value="Unassembled WGS sequence"/>
</dbReference>
<dbReference type="SMART" id="SM00382">
    <property type="entry name" value="AAA"/>
    <property type="match status" value="1"/>
</dbReference>
<gene>
    <name evidence="6" type="ORF">ACFQU8_02890</name>
</gene>
<evidence type="ECO:0000256" key="2">
    <source>
        <dbReference type="ARBA" id="ARBA00022741"/>
    </source>
</evidence>
<keyword evidence="1" id="KW-0813">Transport</keyword>
<feature type="domain" description="ABC transporter" evidence="5">
    <location>
        <begin position="2"/>
        <end position="239"/>
    </location>
</feature>
<accession>A0ABW2USW0</accession>
<dbReference type="PANTHER" id="PTHR42794">
    <property type="entry name" value="HEMIN IMPORT ATP-BINDING PROTEIN HMUV"/>
    <property type="match status" value="1"/>
</dbReference>
<evidence type="ECO:0000256" key="4">
    <source>
        <dbReference type="ARBA" id="ARBA00022967"/>
    </source>
</evidence>
<dbReference type="PANTHER" id="PTHR42794:SF1">
    <property type="entry name" value="HEMIN IMPORT ATP-BINDING PROTEIN HMUV"/>
    <property type="match status" value="1"/>
</dbReference>
<comment type="caution">
    <text evidence="6">The sequence shown here is derived from an EMBL/GenBank/DDBJ whole genome shotgun (WGS) entry which is preliminary data.</text>
</comment>
<dbReference type="Pfam" id="PF01955">
    <property type="entry name" value="CbiZ"/>
    <property type="match status" value="1"/>
</dbReference>
<keyword evidence="3 6" id="KW-0067">ATP-binding</keyword>
<evidence type="ECO:0000256" key="1">
    <source>
        <dbReference type="ARBA" id="ARBA00022448"/>
    </source>
</evidence>
<dbReference type="InterPro" id="IPR027417">
    <property type="entry name" value="P-loop_NTPase"/>
</dbReference>
<sequence>MLNLQHVSGGYDDQPIIQDLSFSVTRGEFFGILGPNGSGKTTLLKMISGLIPTVSGSIQLANVSIASFSRKALARRMAVLPQFTAQVFSYTVRETVALGRYAHHQGMFQTWTAEDEQVLQTVMEQTTTKAFEHEDVQALSGGEQQRVFLAQALAQQPDLLLLDEPTNHLDLAYQKELLDLLKKDVNEDGLTVVSIFHDLNLASLYCDRLLLLHEGQKQALDTPDSVLAEDLIQDVYQTDVTKHPHPAIAKPQIHLLPDAADTATDTVIIDSSFLHIQSDHLVLAAPAPLRTLALGAWGSGIGWKQYFVNCHMSAGHACPDTERDMQEYLDEYQFDSSRTVSMATSVQPGQAVSVFRKNEYISVFTVAAASGGGEQKSVILWLFINGHLADETLIQMLAAAAEVKTYVLQELAVRAENGNFPSSANTFDRLAAAAVQQGETLSKNALVALEDLIRTSVYTATTQAIQRS</sequence>
<dbReference type="InterPro" id="IPR002808">
    <property type="entry name" value="AdoCbi_amidolase"/>
</dbReference>
<dbReference type="CDD" id="cd03214">
    <property type="entry name" value="ABC_Iron-Siderophores_B12_Hemin"/>
    <property type="match status" value="1"/>
</dbReference>
<proteinExistence type="predicted"/>
<evidence type="ECO:0000313" key="6">
    <source>
        <dbReference type="EMBL" id="MFC7746186.1"/>
    </source>
</evidence>
<keyword evidence="7" id="KW-1185">Reference proteome</keyword>
<dbReference type="Pfam" id="PF00005">
    <property type="entry name" value="ABC_tran"/>
    <property type="match status" value="1"/>
</dbReference>